<reference evidence="1" key="1">
    <citation type="submission" date="2020-06" db="EMBL/GenBank/DDBJ databases">
        <title>Unique genomic features of the anaerobic methanotrophic archaea.</title>
        <authorList>
            <person name="Chadwick G.L."/>
            <person name="Skennerton C.T."/>
            <person name="Laso-Perez R."/>
            <person name="Leu A.O."/>
            <person name="Speth D.R."/>
            <person name="Yu H."/>
            <person name="Morgan-Lang C."/>
            <person name="Hatzenpichler R."/>
            <person name="Goudeau D."/>
            <person name="Malmstrom R."/>
            <person name="Brazelton W.J."/>
            <person name="Woyke T."/>
            <person name="Hallam S.J."/>
            <person name="Tyson G.W."/>
            <person name="Wegener G."/>
            <person name="Boetius A."/>
            <person name="Orphan V."/>
        </authorList>
    </citation>
    <scope>NUCLEOTIDE SEQUENCE</scope>
</reference>
<accession>A0A7G9YMF5</accession>
<proteinExistence type="predicted"/>
<gene>
    <name evidence="1" type="ORF">CDCKMDEO_00034</name>
</gene>
<organism evidence="1">
    <name type="scientific">Candidatus Methanogaster sp. ANME-2c ERB4</name>
    <dbReference type="NCBI Taxonomy" id="2759911"/>
    <lineage>
        <taxon>Archaea</taxon>
        <taxon>Methanobacteriati</taxon>
        <taxon>Methanobacteriota</taxon>
        <taxon>Stenosarchaea group</taxon>
        <taxon>Methanomicrobia</taxon>
        <taxon>Methanosarcinales</taxon>
        <taxon>ANME-2 cluster</taxon>
        <taxon>Candidatus Methanogasteraceae</taxon>
        <taxon>Candidatus Methanogaster</taxon>
    </lineage>
</organism>
<sequence length="118" mass="14081">MHYLLEVVETQEIPFEYDLRGRIIDVDLLYFVYSVIYPMDRYSPYWHSMSSVYLRGDPSDLLKKIKYDEKFATAIATELFGISYREFINKLIEAKAIFEEHLKGSFHMAFVDNPFQDF</sequence>
<dbReference type="EMBL" id="MT631373">
    <property type="protein sequence ID" value="QNO49189.1"/>
    <property type="molecule type" value="Genomic_DNA"/>
</dbReference>
<evidence type="ECO:0000313" key="1">
    <source>
        <dbReference type="EMBL" id="QNO49189.1"/>
    </source>
</evidence>
<name>A0A7G9YMF5_9EURY</name>
<protein>
    <submittedName>
        <fullName evidence="1">Uncharacterized protein</fullName>
    </submittedName>
</protein>
<dbReference type="AlphaFoldDB" id="A0A7G9YMF5"/>